<evidence type="ECO:0000256" key="4">
    <source>
        <dbReference type="ARBA" id="ARBA00022448"/>
    </source>
</evidence>
<evidence type="ECO:0000256" key="1">
    <source>
        <dbReference type="ARBA" id="ARBA00004443"/>
    </source>
</evidence>
<dbReference type="GO" id="GO:0045271">
    <property type="term" value="C:respiratory chain complex I"/>
    <property type="evidence" value="ECO:0007669"/>
    <property type="project" value="UniProtKB-ARBA"/>
</dbReference>
<comment type="caution">
    <text evidence="10">The sequence shown here is derived from an EMBL/GenBank/DDBJ whole genome shotgun (WGS) entry which is preliminary data.</text>
</comment>
<organism evidence="10 11">
    <name type="scientific">Diploscapter pachys</name>
    <dbReference type="NCBI Taxonomy" id="2018661"/>
    <lineage>
        <taxon>Eukaryota</taxon>
        <taxon>Metazoa</taxon>
        <taxon>Ecdysozoa</taxon>
        <taxon>Nematoda</taxon>
        <taxon>Chromadorea</taxon>
        <taxon>Rhabditida</taxon>
        <taxon>Rhabditina</taxon>
        <taxon>Rhabditomorpha</taxon>
        <taxon>Rhabditoidea</taxon>
        <taxon>Rhabditidae</taxon>
        <taxon>Diploscapter</taxon>
    </lineage>
</organism>
<dbReference type="InterPro" id="IPR019377">
    <property type="entry name" value="NADH_UbQ_OxRdtase_su10"/>
</dbReference>
<dbReference type="OrthoDB" id="6017729at2759"/>
<name>A0A2A2LMV6_9BILA</name>
<evidence type="ECO:0000256" key="7">
    <source>
        <dbReference type="ARBA" id="ARBA00022982"/>
    </source>
</evidence>
<evidence type="ECO:0000313" key="10">
    <source>
        <dbReference type="EMBL" id="PAV87552.1"/>
    </source>
</evidence>
<keyword evidence="5" id="KW-0679">Respiratory chain</keyword>
<keyword evidence="6" id="KW-0999">Mitochondrion inner membrane</keyword>
<keyword evidence="4" id="KW-0813">Transport</keyword>
<dbReference type="InterPro" id="IPR039993">
    <property type="entry name" value="NDUFB10"/>
</dbReference>
<proteinExistence type="inferred from homology"/>
<evidence type="ECO:0000313" key="11">
    <source>
        <dbReference type="Proteomes" id="UP000218231"/>
    </source>
</evidence>
<dbReference type="STRING" id="2018661.A0A2A2LMV6"/>
<evidence type="ECO:0000256" key="6">
    <source>
        <dbReference type="ARBA" id="ARBA00022792"/>
    </source>
</evidence>
<comment type="subcellular location">
    <subcellularLocation>
        <location evidence="1">Mitochondrion inner membrane</location>
        <topology evidence="1">Peripheral membrane protein</topology>
        <orientation evidence="1">Matrix side</orientation>
    </subcellularLocation>
</comment>
<keyword evidence="7" id="KW-0249">Electron transport</keyword>
<evidence type="ECO:0000256" key="9">
    <source>
        <dbReference type="ARBA" id="ARBA00023136"/>
    </source>
</evidence>
<dbReference type="AlphaFoldDB" id="A0A2A2LMV6"/>
<protein>
    <recommendedName>
        <fullName evidence="3">NADH dehydrogenase [ubiquinone] 1 beta subcomplex subunit 10</fullName>
    </recommendedName>
</protein>
<dbReference type="EMBL" id="LIAE01006561">
    <property type="protein sequence ID" value="PAV87552.1"/>
    <property type="molecule type" value="Genomic_DNA"/>
</dbReference>
<dbReference type="PANTHER" id="PTHR13094:SF1">
    <property type="entry name" value="NADH DEHYDROGENASE [UBIQUINONE] 1 BETA SUBCOMPLEX SUBUNIT 10"/>
    <property type="match status" value="1"/>
</dbReference>
<dbReference type="PANTHER" id="PTHR13094">
    <property type="entry name" value="NADH-UBIQUINONE OXIDOREDUCTASE PDSW SUBUNIT"/>
    <property type="match status" value="1"/>
</dbReference>
<evidence type="ECO:0000256" key="5">
    <source>
        <dbReference type="ARBA" id="ARBA00022660"/>
    </source>
</evidence>
<comment type="similarity">
    <text evidence="2">Belongs to the complex I NDUFB10 subunit family.</text>
</comment>
<reference evidence="10 11" key="1">
    <citation type="journal article" date="2017" name="Curr. Biol.">
        <title>Genome architecture and evolution of a unichromosomal asexual nematode.</title>
        <authorList>
            <person name="Fradin H."/>
            <person name="Zegar C."/>
            <person name="Gutwein M."/>
            <person name="Lucas J."/>
            <person name="Kovtun M."/>
            <person name="Corcoran D."/>
            <person name="Baugh L.R."/>
            <person name="Kiontke K."/>
            <person name="Gunsalus K."/>
            <person name="Fitch D.H."/>
            <person name="Piano F."/>
        </authorList>
    </citation>
    <scope>NUCLEOTIDE SEQUENCE [LARGE SCALE GENOMIC DNA]</scope>
    <source>
        <strain evidence="10">PF1309</strain>
    </source>
</reference>
<evidence type="ECO:0000256" key="3">
    <source>
        <dbReference type="ARBA" id="ARBA00014109"/>
    </source>
</evidence>
<sequence length="260" mass="31985">MGDEVRRDWWKKEKEEWEAYWKVRDLDSRGTIFPRMKYYVHKWWDAPSTWFRERVVEPLHEKNRLPYYHFKYARVPEIDQCGVNDFGCIHEAREQFRKDKFVDGYILQILKMRYDRCMVYNFPNPAPCAQTVEDLEEADLNFFIKYGELGSEGDVKDAYMKQKHRLIWERRNPEIMEERAQKYAEHKEQLKNGQFDHSFWKKGLFYMDKKNYEAPYEFHLQKALFEGDKPLSKDWEYYKKVSEDPEFDKEQGKTSNVRMW</sequence>
<keyword evidence="9" id="KW-0472">Membrane</keyword>
<dbReference type="Proteomes" id="UP000218231">
    <property type="component" value="Unassembled WGS sequence"/>
</dbReference>
<dbReference type="Pfam" id="PF10249">
    <property type="entry name" value="NDUFB10"/>
    <property type="match status" value="1"/>
</dbReference>
<keyword evidence="11" id="KW-1185">Reference proteome</keyword>
<evidence type="ECO:0000256" key="2">
    <source>
        <dbReference type="ARBA" id="ARBA00008317"/>
    </source>
</evidence>
<evidence type="ECO:0000256" key="8">
    <source>
        <dbReference type="ARBA" id="ARBA00023128"/>
    </source>
</evidence>
<keyword evidence="8" id="KW-0496">Mitochondrion</keyword>
<gene>
    <name evidence="10" type="ORF">WR25_17963</name>
</gene>
<accession>A0A2A2LMV6</accession>
<dbReference type="GO" id="GO:0005743">
    <property type="term" value="C:mitochondrial inner membrane"/>
    <property type="evidence" value="ECO:0007669"/>
    <property type="project" value="UniProtKB-SubCell"/>
</dbReference>